<dbReference type="PROSITE" id="PS51195">
    <property type="entry name" value="Q_MOTIF"/>
    <property type="match status" value="1"/>
</dbReference>
<dbReference type="Proteomes" id="UP000274139">
    <property type="component" value="Unassembled WGS sequence"/>
</dbReference>
<dbReference type="PANTHER" id="PTHR47959">
    <property type="entry name" value="ATP-DEPENDENT RNA HELICASE RHLE-RELATED"/>
    <property type="match status" value="1"/>
</dbReference>
<evidence type="ECO:0000256" key="3">
    <source>
        <dbReference type="ARBA" id="ARBA00022806"/>
    </source>
</evidence>
<keyword evidence="4" id="KW-0067">ATP-binding</keyword>
<evidence type="ECO:0000259" key="7">
    <source>
        <dbReference type="PROSITE" id="PS51195"/>
    </source>
</evidence>
<comment type="caution">
    <text evidence="8">The sequence shown here is derived from an EMBL/GenBank/DDBJ whole genome shotgun (WGS) entry which is preliminary data.</text>
</comment>
<keyword evidence="3 8" id="KW-0347">Helicase</keyword>
<dbReference type="InterPro" id="IPR050079">
    <property type="entry name" value="DEAD_box_RNA_helicase"/>
</dbReference>
<protein>
    <submittedName>
        <fullName evidence="8">DEAD/DEAH box helicase</fullName>
    </submittedName>
</protein>
<dbReference type="SUPFAM" id="SSF52540">
    <property type="entry name" value="P-loop containing nucleoside triphosphate hydrolases"/>
    <property type="match status" value="1"/>
</dbReference>
<dbReference type="AlphaFoldDB" id="A0A454JDH7"/>
<keyword evidence="2" id="KW-0378">Hydrolase</keyword>
<evidence type="ECO:0000259" key="6">
    <source>
        <dbReference type="PROSITE" id="PS51192"/>
    </source>
</evidence>
<dbReference type="InterPro" id="IPR027417">
    <property type="entry name" value="P-loop_NTPase"/>
</dbReference>
<evidence type="ECO:0000256" key="1">
    <source>
        <dbReference type="ARBA" id="ARBA00022741"/>
    </source>
</evidence>
<keyword evidence="1" id="KW-0547">Nucleotide-binding</keyword>
<dbReference type="GO" id="GO:0016787">
    <property type="term" value="F:hydrolase activity"/>
    <property type="evidence" value="ECO:0007669"/>
    <property type="project" value="UniProtKB-KW"/>
</dbReference>
<evidence type="ECO:0000256" key="2">
    <source>
        <dbReference type="ARBA" id="ARBA00022801"/>
    </source>
</evidence>
<dbReference type="Pfam" id="PF00270">
    <property type="entry name" value="DEAD"/>
    <property type="match status" value="1"/>
</dbReference>
<proteinExistence type="predicted"/>
<dbReference type="PANTHER" id="PTHR47959:SF13">
    <property type="entry name" value="ATP-DEPENDENT RNA HELICASE RHLE"/>
    <property type="match status" value="1"/>
</dbReference>
<dbReference type="InterPro" id="IPR014014">
    <property type="entry name" value="RNA_helicase_DEAD_Q_motif"/>
</dbReference>
<sequence length="168" mass="18476">MLFSELGLSPEILRAIEEQGYTEPTPIQAKAIPLVLSGRDLLAAAQTGTGKTAAFMLPILERMKKFANTSVSPAMHPVRALVLSPTRELADQIGVNVKTYTKYLPLRATTVFGGMNMDPQTAELRRGMEIVIATPGRLLDHIQQKTIQLNKVEVLVLDEADRMLDMGF</sequence>
<dbReference type="InterPro" id="IPR014001">
    <property type="entry name" value="Helicase_ATP-bd"/>
</dbReference>
<dbReference type="PROSITE" id="PS51192">
    <property type="entry name" value="HELICASE_ATP_BIND_1"/>
    <property type="match status" value="1"/>
</dbReference>
<evidence type="ECO:0000313" key="9">
    <source>
        <dbReference type="Proteomes" id="UP000274139"/>
    </source>
</evidence>
<feature type="short sequence motif" description="Q motif" evidence="5">
    <location>
        <begin position="1"/>
        <end position="29"/>
    </location>
</feature>
<dbReference type="SMART" id="SM00487">
    <property type="entry name" value="DEXDc"/>
    <property type="match status" value="1"/>
</dbReference>
<dbReference type="GO" id="GO:0005524">
    <property type="term" value="F:ATP binding"/>
    <property type="evidence" value="ECO:0007669"/>
    <property type="project" value="UniProtKB-KW"/>
</dbReference>
<dbReference type="GO" id="GO:0003676">
    <property type="term" value="F:nucleic acid binding"/>
    <property type="evidence" value="ECO:0007669"/>
    <property type="project" value="InterPro"/>
</dbReference>
<dbReference type="Gene3D" id="3.40.50.300">
    <property type="entry name" value="P-loop containing nucleotide triphosphate hydrolases"/>
    <property type="match status" value="1"/>
</dbReference>
<dbReference type="PROSITE" id="PS00039">
    <property type="entry name" value="DEAD_ATP_HELICASE"/>
    <property type="match status" value="1"/>
</dbReference>
<gene>
    <name evidence="8" type="ORF">EAY64_18965</name>
</gene>
<evidence type="ECO:0000256" key="5">
    <source>
        <dbReference type="PROSITE-ProRule" id="PRU00552"/>
    </source>
</evidence>
<dbReference type="EMBL" id="RFAR01000110">
    <property type="protein sequence ID" value="RMC91602.1"/>
    <property type="molecule type" value="Genomic_DNA"/>
</dbReference>
<dbReference type="InterPro" id="IPR000629">
    <property type="entry name" value="RNA-helicase_DEAD-box_CS"/>
</dbReference>
<dbReference type="RefSeq" id="WP_122081973.1">
    <property type="nucleotide sequence ID" value="NZ_RFAR01000110.1"/>
</dbReference>
<dbReference type="InterPro" id="IPR044742">
    <property type="entry name" value="DEAD/DEAH_RhlB"/>
</dbReference>
<feature type="domain" description="Helicase ATP-binding" evidence="6">
    <location>
        <begin position="32"/>
        <end position="168"/>
    </location>
</feature>
<reference evidence="8 9" key="1">
    <citation type="submission" date="2018-10" db="EMBL/GenBank/DDBJ databases">
        <title>Draft genome sequence of Aquitalea MWU14-2217 isolated from a wild cranberry bog in Provincetown, Massachusetts.</title>
        <authorList>
            <person name="Ebadzadsahrai G."/>
            <person name="Soby S."/>
        </authorList>
    </citation>
    <scope>NUCLEOTIDE SEQUENCE [LARGE SCALE GENOMIC DNA]</scope>
    <source>
        <strain evidence="8 9">MWU14-2217</strain>
    </source>
</reference>
<dbReference type="InterPro" id="IPR011545">
    <property type="entry name" value="DEAD/DEAH_box_helicase_dom"/>
</dbReference>
<feature type="non-terminal residue" evidence="8">
    <location>
        <position position="168"/>
    </location>
</feature>
<feature type="domain" description="DEAD-box RNA helicase Q" evidence="7">
    <location>
        <begin position="1"/>
        <end position="29"/>
    </location>
</feature>
<keyword evidence="9" id="KW-1185">Reference proteome</keyword>
<name>A0A454JDH7_9NEIS</name>
<dbReference type="GO" id="GO:0005829">
    <property type="term" value="C:cytosol"/>
    <property type="evidence" value="ECO:0007669"/>
    <property type="project" value="TreeGrafter"/>
</dbReference>
<dbReference type="OrthoDB" id="8520957at2"/>
<evidence type="ECO:0000313" key="8">
    <source>
        <dbReference type="EMBL" id="RMC91602.1"/>
    </source>
</evidence>
<organism evidence="8 9">
    <name type="scientific">Aquitalea palustris</name>
    <dbReference type="NCBI Taxonomy" id="2480983"/>
    <lineage>
        <taxon>Bacteria</taxon>
        <taxon>Pseudomonadati</taxon>
        <taxon>Pseudomonadota</taxon>
        <taxon>Betaproteobacteria</taxon>
        <taxon>Neisseriales</taxon>
        <taxon>Chromobacteriaceae</taxon>
        <taxon>Aquitalea</taxon>
    </lineage>
</organism>
<evidence type="ECO:0000256" key="4">
    <source>
        <dbReference type="ARBA" id="ARBA00022840"/>
    </source>
</evidence>
<accession>A0A454JDH7</accession>
<dbReference type="GO" id="GO:0003724">
    <property type="term" value="F:RNA helicase activity"/>
    <property type="evidence" value="ECO:0007669"/>
    <property type="project" value="InterPro"/>
</dbReference>
<dbReference type="CDD" id="cd00268">
    <property type="entry name" value="DEADc"/>
    <property type="match status" value="1"/>
</dbReference>